<evidence type="ECO:0000256" key="6">
    <source>
        <dbReference type="ARBA" id="ARBA00023196"/>
    </source>
</evidence>
<dbReference type="Gene3D" id="1.10.520.20">
    <property type="entry name" value="N-terminal domain of the delta subunit of the F1F0-ATP synthase"/>
    <property type="match status" value="1"/>
</dbReference>
<evidence type="ECO:0000256" key="4">
    <source>
        <dbReference type="ARBA" id="ARBA00023065"/>
    </source>
</evidence>
<keyword evidence="8" id="KW-1003">Cell membrane</keyword>
<evidence type="ECO:0000256" key="7">
    <source>
        <dbReference type="ARBA" id="ARBA00023310"/>
    </source>
</evidence>
<gene>
    <name evidence="8 9" type="primary">atpH</name>
    <name evidence="9" type="ORF">Ark11_0272</name>
</gene>
<proteinExistence type="inferred from homology"/>
<reference evidence="10" key="1">
    <citation type="submission" date="2015-11" db="EMBL/GenBank/DDBJ databases">
        <authorList>
            <person name="Seth-Smith H.M.B."/>
        </authorList>
    </citation>
    <scope>NUCLEOTIDE SEQUENCE [LARGE SCALE GENOMIC DNA]</scope>
    <source>
        <strain evidence="10">2013Ark11</strain>
    </source>
</reference>
<protein>
    <recommendedName>
        <fullName evidence="8">ATP synthase subunit delta</fullName>
    </recommendedName>
    <alternativeName>
        <fullName evidence="8">ATP synthase F(1) sector subunit delta</fullName>
    </alternativeName>
    <alternativeName>
        <fullName evidence="8">F-type ATPase subunit delta</fullName>
        <shortName evidence="8">F-ATPase subunit delta</shortName>
    </alternativeName>
</protein>
<dbReference type="GO" id="GO:0046933">
    <property type="term" value="F:proton-transporting ATP synthase activity, rotational mechanism"/>
    <property type="evidence" value="ECO:0007669"/>
    <property type="project" value="UniProtKB-UniRule"/>
</dbReference>
<comment type="similarity">
    <text evidence="8">Belongs to the ATPase delta chain family.</text>
</comment>
<dbReference type="HAMAP" id="MF_01416">
    <property type="entry name" value="ATP_synth_delta_bact"/>
    <property type="match status" value="1"/>
</dbReference>
<evidence type="ECO:0000256" key="5">
    <source>
        <dbReference type="ARBA" id="ARBA00023136"/>
    </source>
</evidence>
<keyword evidence="4 8" id="KW-0406">Ion transport</keyword>
<dbReference type="PRINTS" id="PR00125">
    <property type="entry name" value="ATPASEDELTA"/>
</dbReference>
<keyword evidence="6 8" id="KW-0139">CF(1)</keyword>
<evidence type="ECO:0000256" key="3">
    <source>
        <dbReference type="ARBA" id="ARBA00022781"/>
    </source>
</evidence>
<evidence type="ECO:0000256" key="1">
    <source>
        <dbReference type="ARBA" id="ARBA00004370"/>
    </source>
</evidence>
<dbReference type="NCBIfam" id="TIGR01145">
    <property type="entry name" value="ATP_synt_delta"/>
    <property type="match status" value="1"/>
</dbReference>
<dbReference type="AlphaFoldDB" id="A0A0S4LZY4"/>
<evidence type="ECO:0000313" key="10">
    <source>
        <dbReference type="Proteomes" id="UP000198651"/>
    </source>
</evidence>
<evidence type="ECO:0000313" key="9">
    <source>
        <dbReference type="EMBL" id="CUT17129.1"/>
    </source>
</evidence>
<dbReference type="RefSeq" id="WP_092342814.1">
    <property type="nucleotide sequence ID" value="NZ_FLSL01000089.1"/>
</dbReference>
<evidence type="ECO:0000256" key="8">
    <source>
        <dbReference type="HAMAP-Rule" id="MF_01416"/>
    </source>
</evidence>
<dbReference type="InterPro" id="IPR000711">
    <property type="entry name" value="ATPase_OSCP/dsu"/>
</dbReference>
<dbReference type="STRING" id="1561003.Ark11_0272"/>
<accession>A0A0S4LZY4</accession>
<dbReference type="Pfam" id="PF00213">
    <property type="entry name" value="OSCP"/>
    <property type="match status" value="1"/>
</dbReference>
<keyword evidence="3 8" id="KW-0375">Hydrogen ion transport</keyword>
<dbReference type="PANTHER" id="PTHR11910">
    <property type="entry name" value="ATP SYNTHASE DELTA CHAIN"/>
    <property type="match status" value="1"/>
</dbReference>
<keyword evidence="10" id="KW-1185">Reference proteome</keyword>
<keyword evidence="5 8" id="KW-0472">Membrane</keyword>
<sequence length="174" mass="19547">MRNNFTLARPYARAAFSIADEDGSLDLWLTFFDAVCGVFQDLTDFHKVTRSGRDNALLWDSLSGVFCERQVFFLKLLLSRDRFFCFPAISSIFKKMVCDKRRVIPIVVESSFDVSSEDRSRIGSFLEKMVSSEVIASFETNSSLIGGCVVHVSDDCYDASVLGRLEKLAVQLGI</sequence>
<keyword evidence="7 8" id="KW-0066">ATP synthesis</keyword>
<comment type="function">
    <text evidence="8">This protein is part of the stalk that links CF(0) to CF(1). It either transmits conformational changes from CF(0) to CF(1) or is implicated in proton conduction.</text>
</comment>
<organism evidence="9 10">
    <name type="scientific">Candidatus Ichthyocystis hellenicum</name>
    <dbReference type="NCBI Taxonomy" id="1561003"/>
    <lineage>
        <taxon>Bacteria</taxon>
        <taxon>Pseudomonadati</taxon>
        <taxon>Pseudomonadota</taxon>
        <taxon>Betaproteobacteria</taxon>
        <taxon>Burkholderiales</taxon>
        <taxon>Candidatus Ichthyocystis</taxon>
    </lineage>
</organism>
<name>A0A0S4LZY4_9BURK</name>
<dbReference type="OrthoDB" id="9816221at2"/>
<evidence type="ECO:0000256" key="2">
    <source>
        <dbReference type="ARBA" id="ARBA00022448"/>
    </source>
</evidence>
<comment type="subcellular location">
    <subcellularLocation>
        <location evidence="8">Cell membrane</location>
        <topology evidence="8">Peripheral membrane protein</topology>
    </subcellularLocation>
    <subcellularLocation>
        <location evidence="1">Membrane</location>
    </subcellularLocation>
</comment>
<keyword evidence="2 8" id="KW-0813">Transport</keyword>
<dbReference type="GO" id="GO:0005886">
    <property type="term" value="C:plasma membrane"/>
    <property type="evidence" value="ECO:0007669"/>
    <property type="project" value="UniProtKB-SubCell"/>
</dbReference>
<dbReference type="GO" id="GO:0045259">
    <property type="term" value="C:proton-transporting ATP synthase complex"/>
    <property type="evidence" value="ECO:0007669"/>
    <property type="project" value="UniProtKB-KW"/>
</dbReference>
<dbReference type="Proteomes" id="UP000198651">
    <property type="component" value="Chromosome I"/>
</dbReference>
<dbReference type="SUPFAM" id="SSF47928">
    <property type="entry name" value="N-terminal domain of the delta subunit of the F1F0-ATP synthase"/>
    <property type="match status" value="1"/>
</dbReference>
<comment type="function">
    <text evidence="8">F(1)F(0) ATP synthase produces ATP from ADP in the presence of a proton or sodium gradient. F-type ATPases consist of two structural domains, F(1) containing the extramembraneous catalytic core and F(0) containing the membrane proton channel, linked together by a central stalk and a peripheral stalk. During catalysis, ATP synthesis in the catalytic domain of F(1) is coupled via a rotary mechanism of the central stalk subunits to proton translocation.</text>
</comment>
<dbReference type="InterPro" id="IPR026015">
    <property type="entry name" value="ATP_synth_OSCP/delta_N_sf"/>
</dbReference>
<dbReference type="EMBL" id="LN906597">
    <property type="protein sequence ID" value="CUT17129.1"/>
    <property type="molecule type" value="Genomic_DNA"/>
</dbReference>